<gene>
    <name evidence="1" type="ORF">KCG35_20625</name>
</gene>
<sequence>MIANIFVAGVFIISRPCITPVEHAVNPSPGGCCFAANSSVYIIQPLSTTGVHRNTTDLQLIMIEV</sequence>
<proteinExistence type="predicted"/>
<evidence type="ECO:0000313" key="2">
    <source>
        <dbReference type="Proteomes" id="UP000690515"/>
    </source>
</evidence>
<dbReference type="RefSeq" id="WP_215821754.1">
    <property type="nucleotide sequence ID" value="NZ_JAGSOY010000082.1"/>
</dbReference>
<dbReference type="Proteomes" id="UP000690515">
    <property type="component" value="Unassembled WGS sequence"/>
</dbReference>
<protein>
    <recommendedName>
        <fullName evidence="3">Secreted protein</fullName>
    </recommendedName>
</protein>
<accession>A0ABS5ZHD0</accession>
<dbReference type="EMBL" id="JAGSOY010000082">
    <property type="protein sequence ID" value="MBU2713468.1"/>
    <property type="molecule type" value="Genomic_DNA"/>
</dbReference>
<organism evidence="1 2">
    <name type="scientific">Zooshikella harenae</name>
    <dbReference type="NCBI Taxonomy" id="2827238"/>
    <lineage>
        <taxon>Bacteria</taxon>
        <taxon>Pseudomonadati</taxon>
        <taxon>Pseudomonadota</taxon>
        <taxon>Gammaproteobacteria</taxon>
        <taxon>Oceanospirillales</taxon>
        <taxon>Zooshikellaceae</taxon>
        <taxon>Zooshikella</taxon>
    </lineage>
</organism>
<reference evidence="1 2" key="1">
    <citation type="submission" date="2021-04" db="EMBL/GenBank/DDBJ databases">
        <authorList>
            <person name="Pira H."/>
            <person name="Risdian C."/>
            <person name="Wink J."/>
        </authorList>
    </citation>
    <scope>NUCLEOTIDE SEQUENCE [LARGE SCALE GENOMIC DNA]</scope>
    <source>
        <strain evidence="1 2">WH53</strain>
    </source>
</reference>
<name>A0ABS5ZHD0_9GAMM</name>
<evidence type="ECO:0000313" key="1">
    <source>
        <dbReference type="EMBL" id="MBU2713468.1"/>
    </source>
</evidence>
<evidence type="ECO:0008006" key="3">
    <source>
        <dbReference type="Google" id="ProtNLM"/>
    </source>
</evidence>
<comment type="caution">
    <text evidence="1">The sequence shown here is derived from an EMBL/GenBank/DDBJ whole genome shotgun (WGS) entry which is preliminary data.</text>
</comment>
<keyword evidence="2" id="KW-1185">Reference proteome</keyword>